<dbReference type="RefSeq" id="WP_185659149.1">
    <property type="nucleotide sequence ID" value="NZ_CAWPOO010000006.1"/>
</dbReference>
<reference evidence="11 12" key="1">
    <citation type="submission" date="2020-07" db="EMBL/GenBank/DDBJ databases">
        <authorList>
            <person name="Feng X."/>
        </authorList>
    </citation>
    <scope>NUCLEOTIDE SEQUENCE [LARGE SCALE GENOMIC DNA]</scope>
    <source>
        <strain evidence="11 12">JCM23202</strain>
    </source>
</reference>
<evidence type="ECO:0000256" key="9">
    <source>
        <dbReference type="SAM" id="Phobius"/>
    </source>
</evidence>
<gene>
    <name evidence="11" type="ORF">H5P27_04330</name>
</gene>
<keyword evidence="6 9" id="KW-1133">Transmembrane helix</keyword>
<evidence type="ECO:0000256" key="2">
    <source>
        <dbReference type="ARBA" id="ARBA00022448"/>
    </source>
</evidence>
<evidence type="ECO:0000256" key="7">
    <source>
        <dbReference type="ARBA" id="ARBA00023136"/>
    </source>
</evidence>
<dbReference type="AlphaFoldDB" id="A0A7X1B6H1"/>
<feature type="transmembrane region" description="Helical" evidence="9">
    <location>
        <begin position="140"/>
        <end position="158"/>
    </location>
</feature>
<dbReference type="GO" id="GO:0015740">
    <property type="term" value="P:C4-dicarboxylate transport"/>
    <property type="evidence" value="ECO:0007669"/>
    <property type="project" value="TreeGrafter"/>
</dbReference>
<dbReference type="GO" id="GO:0022857">
    <property type="term" value="F:transmembrane transporter activity"/>
    <property type="evidence" value="ECO:0007669"/>
    <property type="project" value="TreeGrafter"/>
</dbReference>
<dbReference type="GO" id="GO:0005886">
    <property type="term" value="C:plasma membrane"/>
    <property type="evidence" value="ECO:0007669"/>
    <property type="project" value="UniProtKB-SubCell"/>
</dbReference>
<dbReference type="Proteomes" id="UP000526501">
    <property type="component" value="Unassembled WGS sequence"/>
</dbReference>
<keyword evidence="5 9" id="KW-0812">Transmembrane</keyword>
<dbReference type="InterPro" id="IPR007387">
    <property type="entry name" value="TRAP_DctQ"/>
</dbReference>
<keyword evidence="2" id="KW-0813">Transport</keyword>
<evidence type="ECO:0000256" key="1">
    <source>
        <dbReference type="ARBA" id="ARBA00004429"/>
    </source>
</evidence>
<dbReference type="EMBL" id="JACHVC010000006">
    <property type="protein sequence ID" value="MBC2605265.1"/>
    <property type="molecule type" value="Genomic_DNA"/>
</dbReference>
<evidence type="ECO:0000256" key="4">
    <source>
        <dbReference type="ARBA" id="ARBA00022519"/>
    </source>
</evidence>
<dbReference type="PANTHER" id="PTHR35011:SF2">
    <property type="entry name" value="2,3-DIKETO-L-GULONATE TRAP TRANSPORTER SMALL PERMEASE PROTEIN YIAM"/>
    <property type="match status" value="1"/>
</dbReference>
<protein>
    <submittedName>
        <fullName evidence="11">TRAP transporter small permease</fullName>
    </submittedName>
</protein>
<keyword evidence="4" id="KW-0997">Cell inner membrane</keyword>
<organism evidence="11 12">
    <name type="scientific">Pelagicoccus albus</name>
    <dbReference type="NCBI Taxonomy" id="415222"/>
    <lineage>
        <taxon>Bacteria</taxon>
        <taxon>Pseudomonadati</taxon>
        <taxon>Verrucomicrobiota</taxon>
        <taxon>Opitutia</taxon>
        <taxon>Puniceicoccales</taxon>
        <taxon>Pelagicoccaceae</taxon>
        <taxon>Pelagicoccus</taxon>
    </lineage>
</organism>
<comment type="caution">
    <text evidence="11">The sequence shown here is derived from an EMBL/GenBank/DDBJ whole genome shotgun (WGS) entry which is preliminary data.</text>
</comment>
<comment type="similarity">
    <text evidence="8">Belongs to the TRAP transporter small permease family.</text>
</comment>
<evidence type="ECO:0000259" key="10">
    <source>
        <dbReference type="Pfam" id="PF04290"/>
    </source>
</evidence>
<evidence type="ECO:0000256" key="6">
    <source>
        <dbReference type="ARBA" id="ARBA00022989"/>
    </source>
</evidence>
<dbReference type="Pfam" id="PF04290">
    <property type="entry name" value="DctQ"/>
    <property type="match status" value="1"/>
</dbReference>
<name>A0A7X1B6H1_9BACT</name>
<dbReference type="InterPro" id="IPR055348">
    <property type="entry name" value="DctQ"/>
</dbReference>
<comment type="subcellular location">
    <subcellularLocation>
        <location evidence="1">Cell inner membrane</location>
        <topology evidence="1">Multi-pass membrane protein</topology>
    </subcellularLocation>
</comment>
<sequence>MSDSENKLLSAAVSLRKKLTFVLQWIVIILMAALVLDVLWGVISRYALGQQAKWSEELARLLLIWVALFGASVAFSMKAHLGLDYFAEKLHPAAGKLNSVIGAAISLAFAIIVFLFGGWVLMKQAIDSGQTMVALPLGMWWKYAALPISGIFMVVFLAEQLLERCLAPSESELEEEAAQ</sequence>
<feature type="transmembrane region" description="Helical" evidence="9">
    <location>
        <begin position="21"/>
        <end position="43"/>
    </location>
</feature>
<evidence type="ECO:0000256" key="5">
    <source>
        <dbReference type="ARBA" id="ARBA00022692"/>
    </source>
</evidence>
<feature type="transmembrane region" description="Helical" evidence="9">
    <location>
        <begin position="97"/>
        <end position="120"/>
    </location>
</feature>
<proteinExistence type="inferred from homology"/>
<evidence type="ECO:0000313" key="11">
    <source>
        <dbReference type="EMBL" id="MBC2605265.1"/>
    </source>
</evidence>
<evidence type="ECO:0000256" key="8">
    <source>
        <dbReference type="ARBA" id="ARBA00038436"/>
    </source>
</evidence>
<evidence type="ECO:0000313" key="12">
    <source>
        <dbReference type="Proteomes" id="UP000526501"/>
    </source>
</evidence>
<accession>A0A7X1B6H1</accession>
<dbReference type="PANTHER" id="PTHR35011">
    <property type="entry name" value="2,3-DIKETO-L-GULONATE TRAP TRANSPORTER SMALL PERMEASE PROTEIN YIAM"/>
    <property type="match status" value="1"/>
</dbReference>
<evidence type="ECO:0000256" key="3">
    <source>
        <dbReference type="ARBA" id="ARBA00022475"/>
    </source>
</evidence>
<keyword evidence="12" id="KW-1185">Reference proteome</keyword>
<feature type="domain" description="Tripartite ATP-independent periplasmic transporters DctQ component" evidence="10">
    <location>
        <begin position="35"/>
        <end position="164"/>
    </location>
</feature>
<keyword evidence="7 9" id="KW-0472">Membrane</keyword>
<feature type="transmembrane region" description="Helical" evidence="9">
    <location>
        <begin position="58"/>
        <end position="77"/>
    </location>
</feature>
<keyword evidence="3" id="KW-1003">Cell membrane</keyword>